<dbReference type="Gene3D" id="3.40.50.10960">
    <property type="match status" value="1"/>
</dbReference>
<dbReference type="PANTHER" id="PTHR37820:SF1">
    <property type="entry name" value="CELL DIVISION PROTEIN FTSQ"/>
    <property type="match status" value="1"/>
</dbReference>
<evidence type="ECO:0000256" key="5">
    <source>
        <dbReference type="ARBA" id="ARBA00022989"/>
    </source>
</evidence>
<evidence type="ECO:0000313" key="11">
    <source>
        <dbReference type="Proteomes" id="UP001157946"/>
    </source>
</evidence>
<dbReference type="Pfam" id="PF08478">
    <property type="entry name" value="POTRA_1"/>
    <property type="match status" value="1"/>
</dbReference>
<evidence type="ECO:0000313" key="10">
    <source>
        <dbReference type="EMBL" id="SMP10775.1"/>
    </source>
</evidence>
<dbReference type="InterPro" id="IPR034746">
    <property type="entry name" value="POTRA"/>
</dbReference>
<dbReference type="InterPro" id="IPR013685">
    <property type="entry name" value="POTRA_FtsQ_type"/>
</dbReference>
<dbReference type="EMBL" id="FXTU01000002">
    <property type="protein sequence ID" value="SMP10775.1"/>
    <property type="molecule type" value="Genomic_DNA"/>
</dbReference>
<dbReference type="AlphaFoldDB" id="A0AA45WLG1"/>
<dbReference type="PANTHER" id="PTHR37820">
    <property type="entry name" value="CELL DIVISION PROTEIN DIVIB"/>
    <property type="match status" value="1"/>
</dbReference>
<evidence type="ECO:0000256" key="1">
    <source>
        <dbReference type="ARBA" id="ARBA00004370"/>
    </source>
</evidence>
<dbReference type="GO" id="GO:0051301">
    <property type="term" value="P:cell division"/>
    <property type="evidence" value="ECO:0007669"/>
    <property type="project" value="UniProtKB-KW"/>
</dbReference>
<accession>A0AA45WLG1</accession>
<keyword evidence="7" id="KW-0131">Cell cycle</keyword>
<dbReference type="PROSITE" id="PS51779">
    <property type="entry name" value="POTRA"/>
    <property type="match status" value="1"/>
</dbReference>
<proteinExistence type="predicted"/>
<gene>
    <name evidence="10" type="ORF">SAMN06265361_102218</name>
</gene>
<reference evidence="10" key="1">
    <citation type="submission" date="2017-05" db="EMBL/GenBank/DDBJ databases">
        <authorList>
            <person name="Varghese N."/>
            <person name="Submissions S."/>
        </authorList>
    </citation>
    <scope>NUCLEOTIDE SEQUENCE</scope>
    <source>
        <strain evidence="10">DSM 45262</strain>
    </source>
</reference>
<keyword evidence="5 8" id="KW-1133">Transmembrane helix</keyword>
<evidence type="ECO:0000256" key="3">
    <source>
        <dbReference type="ARBA" id="ARBA00022618"/>
    </source>
</evidence>
<dbReference type="GO" id="GO:0005886">
    <property type="term" value="C:plasma membrane"/>
    <property type="evidence" value="ECO:0007669"/>
    <property type="project" value="TreeGrafter"/>
</dbReference>
<dbReference type="Proteomes" id="UP001157946">
    <property type="component" value="Unassembled WGS sequence"/>
</dbReference>
<feature type="domain" description="POTRA" evidence="9">
    <location>
        <begin position="44"/>
        <end position="112"/>
    </location>
</feature>
<keyword evidence="4 8" id="KW-0812">Transmembrane</keyword>
<comment type="caution">
    <text evidence="10">The sequence shown here is derived from an EMBL/GenBank/DDBJ whole genome shotgun (WGS) entry which is preliminary data.</text>
</comment>
<evidence type="ECO:0000256" key="4">
    <source>
        <dbReference type="ARBA" id="ARBA00022692"/>
    </source>
</evidence>
<comment type="subcellular location">
    <subcellularLocation>
        <location evidence="1">Membrane</location>
    </subcellularLocation>
</comment>
<protein>
    <submittedName>
        <fullName evidence="10">Cell division protein FtsQ</fullName>
    </submittedName>
</protein>
<evidence type="ECO:0000256" key="8">
    <source>
        <dbReference type="SAM" id="Phobius"/>
    </source>
</evidence>
<keyword evidence="3 10" id="KW-0132">Cell division</keyword>
<evidence type="ECO:0000259" key="9">
    <source>
        <dbReference type="PROSITE" id="PS51779"/>
    </source>
</evidence>
<evidence type="ECO:0000256" key="6">
    <source>
        <dbReference type="ARBA" id="ARBA00023136"/>
    </source>
</evidence>
<sequence length="249" mass="28812">MDERIPHFRSRVGRRRSPAPWLFVFIFVFFSGMLFILFLRSPLSKIETIHISGHHLVKADEILAKTRMKKGISYFSMDGARAEQALMQLPEVKRASVITRFPNQVYIRVEEWPPVAIFETNDQKLLPILSNGTILAARPYLTSRPRQPIFRGWARINPTFTSAVKQIARLPEPIRKKFVTISPAATDAEQVEIQSDQQHRIYVRAKELATKCQYYPSFYQHPPGAIYLLESIWFAPERSGKPQLQAEME</sequence>
<dbReference type="Gene3D" id="3.10.20.310">
    <property type="entry name" value="membrane protein fhac"/>
    <property type="match status" value="1"/>
</dbReference>
<feature type="transmembrane region" description="Helical" evidence="8">
    <location>
        <begin position="21"/>
        <end position="39"/>
    </location>
</feature>
<dbReference type="RefSeq" id="WP_102992858.1">
    <property type="nucleotide sequence ID" value="NZ_FXTU01000002.1"/>
</dbReference>
<keyword evidence="2" id="KW-1003">Cell membrane</keyword>
<organism evidence="10 11">
    <name type="scientific">Laceyella tengchongensis</name>
    <dbReference type="NCBI Taxonomy" id="574699"/>
    <lineage>
        <taxon>Bacteria</taxon>
        <taxon>Bacillati</taxon>
        <taxon>Bacillota</taxon>
        <taxon>Bacilli</taxon>
        <taxon>Bacillales</taxon>
        <taxon>Thermoactinomycetaceae</taxon>
        <taxon>Laceyella</taxon>
    </lineage>
</organism>
<dbReference type="InterPro" id="IPR050487">
    <property type="entry name" value="FtsQ_DivIB"/>
</dbReference>
<keyword evidence="11" id="KW-1185">Reference proteome</keyword>
<evidence type="ECO:0000256" key="7">
    <source>
        <dbReference type="ARBA" id="ARBA00023306"/>
    </source>
</evidence>
<keyword evidence="6 8" id="KW-0472">Membrane</keyword>
<name>A0AA45WLG1_9BACL</name>
<evidence type="ECO:0000256" key="2">
    <source>
        <dbReference type="ARBA" id="ARBA00022475"/>
    </source>
</evidence>